<keyword evidence="2" id="KW-0812">Transmembrane</keyword>
<keyword evidence="4" id="KW-0547">Nucleotide-binding</keyword>
<dbReference type="Proteomes" id="UP000268291">
    <property type="component" value="Unassembled WGS sequence"/>
</dbReference>
<evidence type="ECO:0000256" key="8">
    <source>
        <dbReference type="ARBA" id="ARBA00023136"/>
    </source>
</evidence>
<dbReference type="InterPro" id="IPR003812">
    <property type="entry name" value="Fido"/>
</dbReference>
<dbReference type="Gene3D" id="1.10.3290.10">
    <property type="entry name" value="Fido-like domain"/>
    <property type="match status" value="1"/>
</dbReference>
<evidence type="ECO:0000256" key="3">
    <source>
        <dbReference type="ARBA" id="ARBA00022737"/>
    </source>
</evidence>
<reference evidence="10 11" key="1">
    <citation type="submission" date="2018-12" db="EMBL/GenBank/DDBJ databases">
        <authorList>
            <person name="hu s."/>
            <person name="Xu Y."/>
            <person name="Xu B."/>
            <person name="Li F."/>
        </authorList>
    </citation>
    <scope>NUCLEOTIDE SEQUENCE [LARGE SCALE GENOMIC DNA]</scope>
    <source>
        <strain evidence="10 11">KSW2-17</strain>
    </source>
</reference>
<feature type="domain" description="Fido" evidence="9">
    <location>
        <begin position="58"/>
        <end position="199"/>
    </location>
</feature>
<evidence type="ECO:0000256" key="5">
    <source>
        <dbReference type="ARBA" id="ARBA00022803"/>
    </source>
</evidence>
<dbReference type="EMBL" id="RZGY01000002">
    <property type="protein sequence ID" value="RUQ84923.1"/>
    <property type="molecule type" value="Genomic_DNA"/>
</dbReference>
<evidence type="ECO:0000256" key="7">
    <source>
        <dbReference type="ARBA" id="ARBA00022989"/>
    </source>
</evidence>
<keyword evidence="6" id="KW-0067">ATP-binding</keyword>
<evidence type="ECO:0000256" key="6">
    <source>
        <dbReference type="ARBA" id="ARBA00022840"/>
    </source>
</evidence>
<evidence type="ECO:0000313" key="10">
    <source>
        <dbReference type="EMBL" id="RUQ84923.1"/>
    </source>
</evidence>
<evidence type="ECO:0000256" key="2">
    <source>
        <dbReference type="ARBA" id="ARBA00022692"/>
    </source>
</evidence>
<dbReference type="InterPro" id="IPR040198">
    <property type="entry name" value="Fido_containing"/>
</dbReference>
<name>A0ABY0C5V5_9MICO</name>
<evidence type="ECO:0000313" key="11">
    <source>
        <dbReference type="Proteomes" id="UP000268291"/>
    </source>
</evidence>
<dbReference type="SUPFAM" id="SSF140931">
    <property type="entry name" value="Fic-like"/>
    <property type="match status" value="1"/>
</dbReference>
<dbReference type="PROSITE" id="PS51459">
    <property type="entry name" value="FIDO"/>
    <property type="match status" value="1"/>
</dbReference>
<accession>A0ABY0C5V5</accession>
<comment type="caution">
    <text evidence="10">The sequence shown here is derived from an EMBL/GenBank/DDBJ whole genome shotgun (WGS) entry which is preliminary data.</text>
</comment>
<comment type="subcellular location">
    <subcellularLocation>
        <location evidence="1">Membrane</location>
        <topology evidence="1">Single-pass membrane protein</topology>
    </subcellularLocation>
</comment>
<keyword evidence="8" id="KW-0472">Membrane</keyword>
<evidence type="ECO:0000259" key="9">
    <source>
        <dbReference type="PROSITE" id="PS51459"/>
    </source>
</evidence>
<keyword evidence="11" id="KW-1185">Reference proteome</keyword>
<dbReference type="InterPro" id="IPR036597">
    <property type="entry name" value="Fido-like_dom_sf"/>
</dbReference>
<dbReference type="PANTHER" id="PTHR13504:SF34">
    <property type="entry name" value="PROTEIN ADENYLYLTRANSFERASE FICD"/>
    <property type="match status" value="1"/>
</dbReference>
<organism evidence="10 11">
    <name type="scientific">Labedella gwakjiensis</name>
    <dbReference type="NCBI Taxonomy" id="390269"/>
    <lineage>
        <taxon>Bacteria</taxon>
        <taxon>Bacillati</taxon>
        <taxon>Actinomycetota</taxon>
        <taxon>Actinomycetes</taxon>
        <taxon>Micrococcales</taxon>
        <taxon>Microbacteriaceae</taxon>
        <taxon>Labedella</taxon>
    </lineage>
</organism>
<proteinExistence type="predicted"/>
<gene>
    <name evidence="10" type="ORF">ELQ93_14405</name>
</gene>
<keyword evidence="3" id="KW-0677">Repeat</keyword>
<keyword evidence="7" id="KW-1133">Transmembrane helix</keyword>
<evidence type="ECO:0000256" key="4">
    <source>
        <dbReference type="ARBA" id="ARBA00022741"/>
    </source>
</evidence>
<evidence type="ECO:0000256" key="1">
    <source>
        <dbReference type="ARBA" id="ARBA00004167"/>
    </source>
</evidence>
<protein>
    <recommendedName>
        <fullName evidence="9">Fido domain-containing protein</fullName>
    </recommendedName>
</protein>
<sequence length="206" mass="22232">MWNAAALEGNTFTLPEVRTLLDGVTVGGRRIEEEKQVLALVDGYSRLDDLVGAGRFALTKAVSDDLHGRVATHEAIESGAFRGEGPTGGGGNVLLASGGIVAGVPQEELQARFTDTVDFLDTLDDARERALAYFAAATRAQFYFDGNKRTARLMMSGILMADGYEVVNIPFARQFEFNKALDVLFTDDDATSLMGFIADCAIDERP</sequence>
<keyword evidence="5" id="KW-0802">TPR repeat</keyword>
<dbReference type="PANTHER" id="PTHR13504">
    <property type="entry name" value="FIDO DOMAIN-CONTAINING PROTEIN DDB_G0283145"/>
    <property type="match status" value="1"/>
</dbReference>